<gene>
    <name evidence="4" type="ORF">FAM09_20635</name>
</gene>
<name>A0A4S8HKK6_9BACT</name>
<proteinExistence type="predicted"/>
<dbReference type="OrthoDB" id="634407at2"/>
<keyword evidence="1" id="KW-0472">Membrane</keyword>
<feature type="transmembrane region" description="Helical" evidence="1">
    <location>
        <begin position="99"/>
        <end position="118"/>
    </location>
</feature>
<dbReference type="PANTHER" id="PTHR30273">
    <property type="entry name" value="PERIPLASMIC SIGNAL SENSOR AND SIGMA FACTOR ACTIVATOR FECR-RELATED"/>
    <property type="match status" value="1"/>
</dbReference>
<dbReference type="EMBL" id="STFF01000006">
    <property type="protein sequence ID" value="THU35810.1"/>
    <property type="molecule type" value="Genomic_DNA"/>
</dbReference>
<accession>A0A4S8HKK6</accession>
<comment type="caution">
    <text evidence="4">The sequence shown here is derived from an EMBL/GenBank/DDBJ whole genome shotgun (WGS) entry which is preliminary data.</text>
</comment>
<protein>
    <submittedName>
        <fullName evidence="4">DUF4974 domain-containing protein</fullName>
    </submittedName>
</protein>
<dbReference type="Pfam" id="PF04773">
    <property type="entry name" value="FecR"/>
    <property type="match status" value="1"/>
</dbReference>
<dbReference type="Gene3D" id="3.55.50.30">
    <property type="match status" value="1"/>
</dbReference>
<dbReference type="InterPro" id="IPR006860">
    <property type="entry name" value="FecR"/>
</dbReference>
<evidence type="ECO:0000256" key="1">
    <source>
        <dbReference type="SAM" id="Phobius"/>
    </source>
</evidence>
<keyword evidence="1" id="KW-0812">Transmembrane</keyword>
<dbReference type="InterPro" id="IPR012373">
    <property type="entry name" value="Ferrdict_sens_TM"/>
</dbReference>
<dbReference type="AlphaFoldDB" id="A0A4S8HKK6"/>
<dbReference type="GO" id="GO:0016989">
    <property type="term" value="F:sigma factor antagonist activity"/>
    <property type="evidence" value="ECO:0007669"/>
    <property type="project" value="TreeGrafter"/>
</dbReference>
<dbReference type="Proteomes" id="UP000306918">
    <property type="component" value="Unassembled WGS sequence"/>
</dbReference>
<feature type="domain" description="FecR protein" evidence="2">
    <location>
        <begin position="191"/>
        <end position="287"/>
    </location>
</feature>
<evidence type="ECO:0000313" key="5">
    <source>
        <dbReference type="Proteomes" id="UP000306918"/>
    </source>
</evidence>
<reference evidence="4 5" key="1">
    <citation type="submission" date="2019-04" db="EMBL/GenBank/DDBJ databases">
        <title>Niastella caeni sp. nov., isolated from activated sludge.</title>
        <authorList>
            <person name="Sheng M."/>
        </authorList>
    </citation>
    <scope>NUCLEOTIDE SEQUENCE [LARGE SCALE GENOMIC DNA]</scope>
    <source>
        <strain evidence="4 5">HX-2-15</strain>
    </source>
</reference>
<dbReference type="PANTHER" id="PTHR30273:SF2">
    <property type="entry name" value="PROTEIN FECR"/>
    <property type="match status" value="1"/>
</dbReference>
<keyword evidence="1" id="KW-1133">Transmembrane helix</keyword>
<sequence>MVNHRLLQLLELWAKDQFVEAEKQELIEMLQVASAERDIIPALEEIWEKMEDEGQFSDEQQQMMIRNILDRYPARSLPDENEVVPTMAPVHRVHFIRKWWAVAASIAFIAGIGVYGWFQNKKGNSPAEIVRSTENVQPGKTGTLLTLADGSKVLLDTIQNGNIALQGGVVASIRNGVLLYEGTGSKVLYNTISTPKGKQFQLKLSDGTNIWLNAESSIRYPIAFTGKERLIHVAGEVYLEVAHKASTPFRVDVNGSTWVEVLGTHFNVNAYENEGAVRTTLLQGSVKVGVNQANTQLFKVLSPGQQALMTKGNDPIRVYNDVNVAAVVAWKAGVFDFENVPLEEAMRQLARWYDIEVVYEQPVPRLQLGGTIKRSLPFTDVLYFLGNVGLRYKLEGNRKLVILPG</sequence>
<dbReference type="Pfam" id="PF16344">
    <property type="entry name" value="FecR_C"/>
    <property type="match status" value="1"/>
</dbReference>
<dbReference type="InterPro" id="IPR032508">
    <property type="entry name" value="FecR_C"/>
</dbReference>
<evidence type="ECO:0000259" key="2">
    <source>
        <dbReference type="Pfam" id="PF04773"/>
    </source>
</evidence>
<evidence type="ECO:0000313" key="4">
    <source>
        <dbReference type="EMBL" id="THU35810.1"/>
    </source>
</evidence>
<keyword evidence="5" id="KW-1185">Reference proteome</keyword>
<evidence type="ECO:0000259" key="3">
    <source>
        <dbReference type="Pfam" id="PF16344"/>
    </source>
</evidence>
<organism evidence="4 5">
    <name type="scientific">Niastella caeni</name>
    <dbReference type="NCBI Taxonomy" id="2569763"/>
    <lineage>
        <taxon>Bacteria</taxon>
        <taxon>Pseudomonadati</taxon>
        <taxon>Bacteroidota</taxon>
        <taxon>Chitinophagia</taxon>
        <taxon>Chitinophagales</taxon>
        <taxon>Chitinophagaceae</taxon>
        <taxon>Niastella</taxon>
    </lineage>
</organism>
<dbReference type="Gene3D" id="2.60.120.1440">
    <property type="match status" value="1"/>
</dbReference>
<feature type="domain" description="Protein FecR C-terminal" evidence="3">
    <location>
        <begin position="335"/>
        <end position="398"/>
    </location>
</feature>